<name>A0A165EZ35_EXIGL</name>
<evidence type="ECO:0000313" key="1">
    <source>
        <dbReference type="EMBL" id="KZV88017.1"/>
    </source>
</evidence>
<keyword evidence="2" id="KW-1185">Reference proteome</keyword>
<gene>
    <name evidence="1" type="ORF">EXIGLDRAFT_186513</name>
</gene>
<accession>A0A165EZ35</accession>
<evidence type="ECO:0008006" key="3">
    <source>
        <dbReference type="Google" id="ProtNLM"/>
    </source>
</evidence>
<protein>
    <recommendedName>
        <fullName evidence="3">Zinc-ribbon domain-containing protein</fullName>
    </recommendedName>
</protein>
<dbReference type="AlphaFoldDB" id="A0A165EZ35"/>
<reference evidence="1 2" key="1">
    <citation type="journal article" date="2016" name="Mol. Biol. Evol.">
        <title>Comparative Genomics of Early-Diverging Mushroom-Forming Fungi Provides Insights into the Origins of Lignocellulose Decay Capabilities.</title>
        <authorList>
            <person name="Nagy L.G."/>
            <person name="Riley R."/>
            <person name="Tritt A."/>
            <person name="Adam C."/>
            <person name="Daum C."/>
            <person name="Floudas D."/>
            <person name="Sun H."/>
            <person name="Yadav J.S."/>
            <person name="Pangilinan J."/>
            <person name="Larsson K.H."/>
            <person name="Matsuura K."/>
            <person name="Barry K."/>
            <person name="Labutti K."/>
            <person name="Kuo R."/>
            <person name="Ohm R.A."/>
            <person name="Bhattacharya S.S."/>
            <person name="Shirouzu T."/>
            <person name="Yoshinaga Y."/>
            <person name="Martin F.M."/>
            <person name="Grigoriev I.V."/>
            <person name="Hibbett D.S."/>
        </authorList>
    </citation>
    <scope>NUCLEOTIDE SEQUENCE [LARGE SCALE GENOMIC DNA]</scope>
    <source>
        <strain evidence="1 2">HHB12029</strain>
    </source>
</reference>
<evidence type="ECO:0000313" key="2">
    <source>
        <dbReference type="Proteomes" id="UP000077266"/>
    </source>
</evidence>
<organism evidence="1 2">
    <name type="scientific">Exidia glandulosa HHB12029</name>
    <dbReference type="NCBI Taxonomy" id="1314781"/>
    <lineage>
        <taxon>Eukaryota</taxon>
        <taxon>Fungi</taxon>
        <taxon>Dikarya</taxon>
        <taxon>Basidiomycota</taxon>
        <taxon>Agaricomycotina</taxon>
        <taxon>Agaricomycetes</taxon>
        <taxon>Auriculariales</taxon>
        <taxon>Exidiaceae</taxon>
        <taxon>Exidia</taxon>
    </lineage>
</organism>
<dbReference type="Proteomes" id="UP000077266">
    <property type="component" value="Unassembled WGS sequence"/>
</dbReference>
<dbReference type="InParanoid" id="A0A165EZ35"/>
<dbReference type="EMBL" id="KV426109">
    <property type="protein sequence ID" value="KZV88017.1"/>
    <property type="molecule type" value="Genomic_DNA"/>
</dbReference>
<sequence>MYTIQTATPVDASAAHSSKCPKCNSSIAAGTKTCGSCGAVRALSSSSSLLASYSHSCSTAPSKHRTSAMNSVCVLYVAFQVREFRRAVLSRARTYPTSSSEVGRV</sequence>
<proteinExistence type="predicted"/>